<dbReference type="GO" id="GO:0016740">
    <property type="term" value="F:transferase activity"/>
    <property type="evidence" value="ECO:0007669"/>
    <property type="project" value="UniProtKB-KW"/>
</dbReference>
<organism evidence="2 3">
    <name type="scientific">Chitinophaga filiformis</name>
    <name type="common">Myxococcus filiformis</name>
    <name type="synonym">Flexibacter filiformis</name>
    <dbReference type="NCBI Taxonomy" id="104663"/>
    <lineage>
        <taxon>Bacteria</taxon>
        <taxon>Pseudomonadati</taxon>
        <taxon>Bacteroidota</taxon>
        <taxon>Chitinophagia</taxon>
        <taxon>Chitinophagales</taxon>
        <taxon>Chitinophagaceae</taxon>
        <taxon>Chitinophaga</taxon>
    </lineage>
</organism>
<gene>
    <name evidence="2" type="ORF">SAMN04488121_102683</name>
</gene>
<reference evidence="3" key="1">
    <citation type="submission" date="2016-10" db="EMBL/GenBank/DDBJ databases">
        <authorList>
            <person name="Varghese N."/>
            <person name="Submissions S."/>
        </authorList>
    </citation>
    <scope>NUCLEOTIDE SEQUENCE [LARGE SCALE GENOMIC DNA]</scope>
    <source>
        <strain evidence="3">DSM 527</strain>
    </source>
</reference>
<dbReference type="Gene3D" id="2.170.150.40">
    <property type="entry name" value="Domain of unknown function (DUF427)"/>
    <property type="match status" value="1"/>
</dbReference>
<feature type="domain" description="DUF427" evidence="1">
    <location>
        <begin position="1"/>
        <end position="87"/>
    </location>
</feature>
<dbReference type="InterPro" id="IPR007361">
    <property type="entry name" value="DUF427"/>
</dbReference>
<name>A0A1G7N6B7_CHIFI</name>
<evidence type="ECO:0000313" key="2">
    <source>
        <dbReference type="EMBL" id="SDF69605.1"/>
    </source>
</evidence>
<dbReference type="AlphaFoldDB" id="A0A1G7N6B7"/>
<sequence length="93" mass="10636">MKAIWQNEVIAESDSTVVVENNHYFPPSSVKTDLLSPSKTHTFCPWKGEASYYDVNIHGKINRDAAWYYPDPKDAAENIRGYIAFWKGVEVVK</sequence>
<evidence type="ECO:0000259" key="1">
    <source>
        <dbReference type="Pfam" id="PF04248"/>
    </source>
</evidence>
<evidence type="ECO:0000313" key="3">
    <source>
        <dbReference type="Proteomes" id="UP000199045"/>
    </source>
</evidence>
<dbReference type="InterPro" id="IPR038694">
    <property type="entry name" value="DUF427_sf"/>
</dbReference>
<dbReference type="OrthoDB" id="119916at2"/>
<dbReference type="PANTHER" id="PTHR34310">
    <property type="entry name" value="DUF427 DOMAIN PROTEIN (AFU_ORTHOLOGUE AFUA_3G02220)"/>
    <property type="match status" value="1"/>
</dbReference>
<dbReference type="STRING" id="104663.SAMN04488121_102683"/>
<accession>A0A1G7N6B7</accession>
<dbReference type="PANTHER" id="PTHR34310:SF5">
    <property type="entry name" value="DUF427 DOMAIN PROTEIN (AFU_ORTHOLOGUE AFUA_3G02220)"/>
    <property type="match status" value="1"/>
</dbReference>
<dbReference type="Proteomes" id="UP000199045">
    <property type="component" value="Unassembled WGS sequence"/>
</dbReference>
<dbReference type="RefSeq" id="WP_089831239.1">
    <property type="nucleotide sequence ID" value="NZ_FNBN01000002.1"/>
</dbReference>
<protein>
    <submittedName>
        <fullName evidence="2">Nucleotidyltransferase</fullName>
    </submittedName>
</protein>
<proteinExistence type="predicted"/>
<keyword evidence="2" id="KW-0808">Transferase</keyword>
<dbReference type="Pfam" id="PF04248">
    <property type="entry name" value="NTP_transf_9"/>
    <property type="match status" value="1"/>
</dbReference>
<dbReference type="EMBL" id="FNBN01000002">
    <property type="protein sequence ID" value="SDF69605.1"/>
    <property type="molecule type" value="Genomic_DNA"/>
</dbReference>